<dbReference type="InterPro" id="IPR034333">
    <property type="entry name" value="GST_Zeta_N"/>
</dbReference>
<comment type="cofactor">
    <cofactor evidence="2">
        <name>glutathione</name>
        <dbReference type="ChEBI" id="CHEBI:57925"/>
    </cofactor>
</comment>
<dbReference type="InterPro" id="IPR005955">
    <property type="entry name" value="GST_Zeta"/>
</dbReference>
<dbReference type="CDD" id="cd03191">
    <property type="entry name" value="GST_C_Zeta"/>
    <property type="match status" value="1"/>
</dbReference>
<keyword evidence="6" id="KW-0828">Tyrosine catabolism</keyword>
<dbReference type="InterPro" id="IPR004045">
    <property type="entry name" value="Glutathione_S-Trfase_N"/>
</dbReference>
<dbReference type="Gene3D" id="1.20.1050.10">
    <property type="match status" value="1"/>
</dbReference>
<dbReference type="OrthoDB" id="202840at2759"/>
<evidence type="ECO:0000256" key="5">
    <source>
        <dbReference type="ARBA" id="ARBA00013199"/>
    </source>
</evidence>
<dbReference type="PANTHER" id="PTHR42673">
    <property type="entry name" value="MALEYLACETOACETATE ISOMERASE"/>
    <property type="match status" value="1"/>
</dbReference>
<dbReference type="PROSITE" id="PS50404">
    <property type="entry name" value="GST_NTER"/>
    <property type="match status" value="1"/>
</dbReference>
<evidence type="ECO:0000256" key="3">
    <source>
        <dbReference type="ARBA" id="ARBA00004671"/>
    </source>
</evidence>
<feature type="domain" description="GST C-terminal" evidence="9">
    <location>
        <begin position="90"/>
        <end position="209"/>
    </location>
</feature>
<reference evidence="10 11" key="1">
    <citation type="journal article" date="2019" name="Sci. Rep.">
        <title>Orb-weaving spider Araneus ventricosus genome elucidates the spidroin gene catalogue.</title>
        <authorList>
            <person name="Kono N."/>
            <person name="Nakamura H."/>
            <person name="Ohtoshi R."/>
            <person name="Moran D.A.P."/>
            <person name="Shinohara A."/>
            <person name="Yoshida Y."/>
            <person name="Fujiwara M."/>
            <person name="Mori M."/>
            <person name="Tomita M."/>
            <person name="Arakawa K."/>
        </authorList>
    </citation>
    <scope>NUCLEOTIDE SEQUENCE [LARGE SCALE GENOMIC DNA]</scope>
</reference>
<dbReference type="InterPro" id="IPR036282">
    <property type="entry name" value="Glutathione-S-Trfase_C_sf"/>
</dbReference>
<dbReference type="InterPro" id="IPR034330">
    <property type="entry name" value="GST_Zeta_C"/>
</dbReference>
<dbReference type="Pfam" id="PF02798">
    <property type="entry name" value="GST_N"/>
    <property type="match status" value="1"/>
</dbReference>
<dbReference type="AlphaFoldDB" id="A0A4Y2GP19"/>
<evidence type="ECO:0000259" key="9">
    <source>
        <dbReference type="PROSITE" id="PS50405"/>
    </source>
</evidence>
<dbReference type="Gene3D" id="3.40.30.10">
    <property type="entry name" value="Glutaredoxin"/>
    <property type="match status" value="1"/>
</dbReference>
<dbReference type="InterPro" id="IPR040079">
    <property type="entry name" value="Glutathione_S-Trfase"/>
</dbReference>
<evidence type="ECO:0000256" key="7">
    <source>
        <dbReference type="ARBA" id="ARBA00023232"/>
    </source>
</evidence>
<gene>
    <name evidence="10" type="primary">Gstz1_1</name>
    <name evidence="10" type="ORF">AVEN_6857_1</name>
</gene>
<comment type="pathway">
    <text evidence="3">Amino-acid degradation; L-phenylalanine degradation; acetoacetate and fumarate from L-phenylalanine: step 5/6.</text>
</comment>
<keyword evidence="10" id="KW-0413">Isomerase</keyword>
<comment type="similarity">
    <text evidence="4">Belongs to the GST superfamily. Zeta family.</text>
</comment>
<name>A0A4Y2GP19_ARAVE</name>
<dbReference type="GO" id="GO:0006572">
    <property type="term" value="P:L-tyrosine catabolic process"/>
    <property type="evidence" value="ECO:0007669"/>
    <property type="project" value="UniProtKB-KW"/>
</dbReference>
<dbReference type="GO" id="GO:0006749">
    <property type="term" value="P:glutathione metabolic process"/>
    <property type="evidence" value="ECO:0007669"/>
    <property type="project" value="TreeGrafter"/>
</dbReference>
<dbReference type="FunFam" id="1.20.1050.10:FF:000010">
    <property type="entry name" value="Maleylacetoacetate isomerase isoform 1"/>
    <property type="match status" value="1"/>
</dbReference>
<accession>A0A4Y2GP19</accession>
<dbReference type="PANTHER" id="PTHR42673:SF4">
    <property type="entry name" value="MALEYLACETOACETATE ISOMERASE"/>
    <property type="match status" value="1"/>
</dbReference>
<evidence type="ECO:0000259" key="8">
    <source>
        <dbReference type="PROSITE" id="PS50404"/>
    </source>
</evidence>
<comment type="catalytic activity">
    <reaction evidence="1">
        <text>4-maleylacetoacetate = 4-fumarylacetoacetate</text>
        <dbReference type="Rhea" id="RHEA:14817"/>
        <dbReference type="ChEBI" id="CHEBI:17105"/>
        <dbReference type="ChEBI" id="CHEBI:18034"/>
        <dbReference type="EC" id="5.2.1.2"/>
    </reaction>
</comment>
<dbReference type="GO" id="GO:0005739">
    <property type="term" value="C:mitochondrion"/>
    <property type="evidence" value="ECO:0007669"/>
    <property type="project" value="TreeGrafter"/>
</dbReference>
<dbReference type="PROSITE" id="PS50405">
    <property type="entry name" value="GST_CTER"/>
    <property type="match status" value="1"/>
</dbReference>
<dbReference type="GO" id="GO:0016034">
    <property type="term" value="F:maleylacetoacetate isomerase activity"/>
    <property type="evidence" value="ECO:0007669"/>
    <property type="project" value="UniProtKB-EC"/>
</dbReference>
<sequence length="215" mass="24079">MAQAKPILYSYFRSSCSWRVRIALAYKNIDYEYKAINLLKGDQYSEEFLKINPCGSIPVLVDKGNVICSSSAILEYLEETVPSPPLLPSDPVSRAQVRAIEDSIVASIQPLQNVKVLKYVGAESQAWGKHWIESGFNSLEKILETNHGEFCFGSTVTLADVCLVPQVFNASRFNVDMAPYPLIREISSRLNELKEFKVSHPFVQPDCPDDLKVSS</sequence>
<dbReference type="SUPFAM" id="SSF52833">
    <property type="entry name" value="Thioredoxin-like"/>
    <property type="match status" value="1"/>
</dbReference>
<comment type="caution">
    <text evidence="10">The sequence shown here is derived from an EMBL/GenBank/DDBJ whole genome shotgun (WGS) entry which is preliminary data.</text>
</comment>
<keyword evidence="11" id="KW-1185">Reference proteome</keyword>
<evidence type="ECO:0000256" key="6">
    <source>
        <dbReference type="ARBA" id="ARBA00022878"/>
    </source>
</evidence>
<dbReference type="GO" id="GO:0004364">
    <property type="term" value="F:glutathione transferase activity"/>
    <property type="evidence" value="ECO:0007669"/>
    <property type="project" value="TreeGrafter"/>
</dbReference>
<evidence type="ECO:0000256" key="2">
    <source>
        <dbReference type="ARBA" id="ARBA00001955"/>
    </source>
</evidence>
<dbReference type="InterPro" id="IPR010987">
    <property type="entry name" value="Glutathione-S-Trfase_C-like"/>
</dbReference>
<dbReference type="SUPFAM" id="SSF47616">
    <property type="entry name" value="GST C-terminal domain-like"/>
    <property type="match status" value="1"/>
</dbReference>
<dbReference type="InterPro" id="IPR036249">
    <property type="entry name" value="Thioredoxin-like_sf"/>
</dbReference>
<dbReference type="EMBL" id="BGPR01001512">
    <property type="protein sequence ID" value="GBM55672.1"/>
    <property type="molecule type" value="Genomic_DNA"/>
</dbReference>
<evidence type="ECO:0000256" key="4">
    <source>
        <dbReference type="ARBA" id="ARBA00010007"/>
    </source>
</evidence>
<dbReference type="EC" id="5.2.1.2" evidence="5"/>
<proteinExistence type="inferred from homology"/>
<dbReference type="SFLD" id="SFLDS00019">
    <property type="entry name" value="Glutathione_Transferase_(cytos"/>
    <property type="match status" value="1"/>
</dbReference>
<dbReference type="NCBIfam" id="TIGR01262">
    <property type="entry name" value="maiA"/>
    <property type="match status" value="1"/>
</dbReference>
<dbReference type="Proteomes" id="UP000499080">
    <property type="component" value="Unassembled WGS sequence"/>
</dbReference>
<keyword evidence="7" id="KW-0585">Phenylalanine catabolism</keyword>
<dbReference type="UniPathway" id="UPA00139">
    <property type="reaction ID" value="UER00340"/>
</dbReference>
<dbReference type="CDD" id="cd03042">
    <property type="entry name" value="GST_N_Zeta"/>
    <property type="match status" value="1"/>
</dbReference>
<protein>
    <recommendedName>
        <fullName evidence="5">maleylacetoacetate isomerase</fullName>
        <ecNumber evidence="5">5.2.1.2</ecNumber>
    </recommendedName>
</protein>
<dbReference type="GO" id="GO:0006559">
    <property type="term" value="P:L-phenylalanine catabolic process"/>
    <property type="evidence" value="ECO:0007669"/>
    <property type="project" value="UniProtKB-UniPathway"/>
</dbReference>
<feature type="domain" description="GST N-terminal" evidence="8">
    <location>
        <begin position="4"/>
        <end position="85"/>
    </location>
</feature>
<evidence type="ECO:0000313" key="11">
    <source>
        <dbReference type="Proteomes" id="UP000499080"/>
    </source>
</evidence>
<dbReference type="SFLD" id="SFLDG00358">
    <property type="entry name" value="Main_(cytGST)"/>
    <property type="match status" value="1"/>
</dbReference>
<organism evidence="10 11">
    <name type="scientific">Araneus ventricosus</name>
    <name type="common">Orbweaver spider</name>
    <name type="synonym">Epeira ventricosa</name>
    <dbReference type="NCBI Taxonomy" id="182803"/>
    <lineage>
        <taxon>Eukaryota</taxon>
        <taxon>Metazoa</taxon>
        <taxon>Ecdysozoa</taxon>
        <taxon>Arthropoda</taxon>
        <taxon>Chelicerata</taxon>
        <taxon>Arachnida</taxon>
        <taxon>Araneae</taxon>
        <taxon>Araneomorphae</taxon>
        <taxon>Entelegynae</taxon>
        <taxon>Araneoidea</taxon>
        <taxon>Araneidae</taxon>
        <taxon>Araneus</taxon>
    </lineage>
</organism>
<evidence type="ECO:0000313" key="10">
    <source>
        <dbReference type="EMBL" id="GBM55672.1"/>
    </source>
</evidence>
<evidence type="ECO:0000256" key="1">
    <source>
        <dbReference type="ARBA" id="ARBA00001622"/>
    </source>
</evidence>